<gene>
    <name evidence="1" type="ORF">QC823_15995</name>
</gene>
<name>A0ABU1H840_9GAMM</name>
<dbReference type="EMBL" id="JARWAN010000049">
    <property type="protein sequence ID" value="MDR5900466.1"/>
    <property type="molecule type" value="Genomic_DNA"/>
</dbReference>
<dbReference type="Pfam" id="PF07277">
    <property type="entry name" value="SapC"/>
    <property type="match status" value="1"/>
</dbReference>
<proteinExistence type="predicted"/>
<dbReference type="RefSeq" id="WP_309657341.1">
    <property type="nucleotide sequence ID" value="NZ_JARWAN010000049.1"/>
</dbReference>
<sequence>MSEWIVLSSTQHARKRALPRVGFQFAAQDSVVPIMAVELGRLLSHYVIAFLKQEAGFQPVALLSHDAQRNLYVAPDGRWLGKYVPAALRSYPFAMASSPDGQQQLAIHSSHLSDEEGSALFTEAGEPSEWVNKTMVFLKHCEQHRRITQEAMSALDKAGIIEPWPLTIERAEQTPLNVQGLYRINGQALNTLDADTLHSLRGASLALAHAQMFSTHQLYQLTERAELLAKYTDSGNAPDNLDEVFGGEDDDLEFDFS</sequence>
<keyword evidence="2" id="KW-1185">Reference proteome</keyword>
<reference evidence="1 2" key="1">
    <citation type="submission" date="2023-04" db="EMBL/GenBank/DDBJ databases">
        <title>A long-awaited taxogenomic arrangement of the family Halomonadaceae.</title>
        <authorList>
            <person name="De La Haba R."/>
            <person name="Chuvochina M."/>
            <person name="Wittouck S."/>
            <person name="Arahal D.R."/>
            <person name="Sanchez-Porro C."/>
            <person name="Hugenholtz P."/>
            <person name="Ventosa A."/>
        </authorList>
    </citation>
    <scope>NUCLEOTIDE SEQUENCE [LARGE SCALE GENOMIC DNA]</scope>
    <source>
        <strain evidence="1 2">DSM 21020</strain>
    </source>
</reference>
<accession>A0ABU1H840</accession>
<evidence type="ECO:0000313" key="2">
    <source>
        <dbReference type="Proteomes" id="UP001254564"/>
    </source>
</evidence>
<comment type="caution">
    <text evidence="1">The sequence shown here is derived from an EMBL/GenBank/DDBJ whole genome shotgun (WGS) entry which is preliminary data.</text>
</comment>
<dbReference type="InterPro" id="IPR010836">
    <property type="entry name" value="SapC"/>
</dbReference>
<organism evidence="1 2">
    <name type="scientific">Vreelandella vilamensis</name>
    <dbReference type="NCBI Taxonomy" id="531309"/>
    <lineage>
        <taxon>Bacteria</taxon>
        <taxon>Pseudomonadati</taxon>
        <taxon>Pseudomonadota</taxon>
        <taxon>Gammaproteobacteria</taxon>
        <taxon>Oceanospirillales</taxon>
        <taxon>Halomonadaceae</taxon>
        <taxon>Vreelandella</taxon>
    </lineage>
</organism>
<dbReference type="Proteomes" id="UP001254564">
    <property type="component" value="Unassembled WGS sequence"/>
</dbReference>
<protein>
    <submittedName>
        <fullName evidence="1">SapC family protein</fullName>
    </submittedName>
</protein>
<evidence type="ECO:0000313" key="1">
    <source>
        <dbReference type="EMBL" id="MDR5900466.1"/>
    </source>
</evidence>